<dbReference type="InterPro" id="IPR009081">
    <property type="entry name" value="PP-bd_ACP"/>
</dbReference>
<name>A0A940XDT3_9ACTN</name>
<keyword evidence="1" id="KW-0596">Phosphopantetheine</keyword>
<feature type="domain" description="Carrier" evidence="4">
    <location>
        <begin position="1"/>
        <end position="75"/>
    </location>
</feature>
<reference evidence="5" key="1">
    <citation type="submission" date="2021-04" db="EMBL/GenBank/DDBJ databases">
        <title>Genome seq and assembly of Streptomyces sp. RG38.</title>
        <authorList>
            <person name="Chhetri G."/>
        </authorList>
    </citation>
    <scope>NUCLEOTIDE SEQUENCE</scope>
    <source>
        <strain evidence="5">RG38</strain>
    </source>
</reference>
<evidence type="ECO:0000256" key="3">
    <source>
        <dbReference type="SAM" id="MobiDB-lite"/>
    </source>
</evidence>
<feature type="compositionally biased region" description="Basic and acidic residues" evidence="3">
    <location>
        <begin position="78"/>
        <end position="88"/>
    </location>
</feature>
<dbReference type="Proteomes" id="UP000677875">
    <property type="component" value="Unassembled WGS sequence"/>
</dbReference>
<dbReference type="SUPFAM" id="SSF47336">
    <property type="entry name" value="ACP-like"/>
    <property type="match status" value="1"/>
</dbReference>
<dbReference type="InterPro" id="IPR036736">
    <property type="entry name" value="ACP-like_sf"/>
</dbReference>
<proteinExistence type="predicted"/>
<sequence length="105" mass="11583">MTHDVFAVVDELFRTRLHVPRPDPDTPLLDYGLDSVRSLDLIVELEHRFDVRISDEQAAAMLTLRDVAAQVSASLAAREGDGNRREGDAEPTGHPAHAERAERAG</sequence>
<dbReference type="EMBL" id="JAGPNL010000002">
    <property type="protein sequence ID" value="MBQ0826575.1"/>
    <property type="molecule type" value="Genomic_DNA"/>
</dbReference>
<comment type="caution">
    <text evidence="5">The sequence shown here is derived from an EMBL/GenBank/DDBJ whole genome shotgun (WGS) entry which is preliminary data.</text>
</comment>
<accession>A0A940XDT3</accession>
<dbReference type="Gene3D" id="1.10.1200.10">
    <property type="entry name" value="ACP-like"/>
    <property type="match status" value="1"/>
</dbReference>
<protein>
    <submittedName>
        <fullName evidence="5">Acyl carrier protein</fullName>
    </submittedName>
</protein>
<dbReference type="Pfam" id="PF00550">
    <property type="entry name" value="PP-binding"/>
    <property type="match status" value="1"/>
</dbReference>
<organism evidence="5 6">
    <name type="scientific">Streptomyces tagetis</name>
    <dbReference type="NCBI Taxonomy" id="2820809"/>
    <lineage>
        <taxon>Bacteria</taxon>
        <taxon>Bacillati</taxon>
        <taxon>Actinomycetota</taxon>
        <taxon>Actinomycetes</taxon>
        <taxon>Kitasatosporales</taxon>
        <taxon>Streptomycetaceae</taxon>
        <taxon>Streptomyces</taxon>
    </lineage>
</organism>
<evidence type="ECO:0000256" key="2">
    <source>
        <dbReference type="ARBA" id="ARBA00022553"/>
    </source>
</evidence>
<keyword evidence="6" id="KW-1185">Reference proteome</keyword>
<feature type="compositionally biased region" description="Basic and acidic residues" evidence="3">
    <location>
        <begin position="96"/>
        <end position="105"/>
    </location>
</feature>
<dbReference type="RefSeq" id="WP_210869976.1">
    <property type="nucleotide sequence ID" value="NZ_JAGPNL010000002.1"/>
</dbReference>
<evidence type="ECO:0000256" key="1">
    <source>
        <dbReference type="ARBA" id="ARBA00022450"/>
    </source>
</evidence>
<evidence type="ECO:0000313" key="5">
    <source>
        <dbReference type="EMBL" id="MBQ0826575.1"/>
    </source>
</evidence>
<dbReference type="PROSITE" id="PS00012">
    <property type="entry name" value="PHOSPHOPANTETHEINE"/>
    <property type="match status" value="1"/>
</dbReference>
<dbReference type="InterPro" id="IPR006162">
    <property type="entry name" value="Ppantetheine_attach_site"/>
</dbReference>
<dbReference type="AlphaFoldDB" id="A0A940XDT3"/>
<feature type="region of interest" description="Disordered" evidence="3">
    <location>
        <begin position="75"/>
        <end position="105"/>
    </location>
</feature>
<evidence type="ECO:0000313" key="6">
    <source>
        <dbReference type="Proteomes" id="UP000677875"/>
    </source>
</evidence>
<gene>
    <name evidence="5" type="ORF">J5Y05_08650</name>
</gene>
<evidence type="ECO:0000259" key="4">
    <source>
        <dbReference type="PROSITE" id="PS50075"/>
    </source>
</evidence>
<keyword evidence="2" id="KW-0597">Phosphoprotein</keyword>
<dbReference type="PROSITE" id="PS50075">
    <property type="entry name" value="CARRIER"/>
    <property type="match status" value="1"/>
</dbReference>